<sequence length="38" mass="4333">MATRQSTSTYHTCSCGERFDTTDELLEHARDEHGLSVF</sequence>
<dbReference type="STRING" id="767519.SAMN05216559_2089"/>
<gene>
    <name evidence="1" type="ORF">SAMN05216559_2089</name>
</gene>
<reference evidence="1 2" key="1">
    <citation type="submission" date="2016-10" db="EMBL/GenBank/DDBJ databases">
        <authorList>
            <person name="de Groot N.N."/>
        </authorList>
    </citation>
    <scope>NUCLEOTIDE SEQUENCE [LARGE SCALE GENOMIC DNA]</scope>
    <source>
        <strain evidence="1 2">CGMCC 1.10457</strain>
    </source>
</reference>
<name>A0A1I6L5L9_9EURY</name>
<evidence type="ECO:0000313" key="2">
    <source>
        <dbReference type="Proteomes" id="UP000199062"/>
    </source>
</evidence>
<protein>
    <recommendedName>
        <fullName evidence="3">C2H2-type domain-containing protein</fullName>
    </recommendedName>
</protein>
<dbReference type="AlphaFoldDB" id="A0A1I6L5L9"/>
<organism evidence="1 2">
    <name type="scientific">Halomicrobium zhouii</name>
    <dbReference type="NCBI Taxonomy" id="767519"/>
    <lineage>
        <taxon>Archaea</taxon>
        <taxon>Methanobacteriati</taxon>
        <taxon>Methanobacteriota</taxon>
        <taxon>Stenosarchaea group</taxon>
        <taxon>Halobacteria</taxon>
        <taxon>Halobacteriales</taxon>
        <taxon>Haloarculaceae</taxon>
        <taxon>Halomicrobium</taxon>
    </lineage>
</organism>
<evidence type="ECO:0008006" key="3">
    <source>
        <dbReference type="Google" id="ProtNLM"/>
    </source>
</evidence>
<evidence type="ECO:0000313" key="1">
    <source>
        <dbReference type="EMBL" id="SFR98736.1"/>
    </source>
</evidence>
<proteinExistence type="predicted"/>
<accession>A0A1I6L5L9</accession>
<dbReference type="EMBL" id="FOZK01000002">
    <property type="protein sequence ID" value="SFR98736.1"/>
    <property type="molecule type" value="Genomic_DNA"/>
</dbReference>
<keyword evidence="2" id="KW-1185">Reference proteome</keyword>
<dbReference type="Proteomes" id="UP000199062">
    <property type="component" value="Unassembled WGS sequence"/>
</dbReference>